<comment type="caution">
    <text evidence="2">The sequence shown here is derived from an EMBL/GenBank/DDBJ whole genome shotgun (WGS) entry which is preliminary data.</text>
</comment>
<sequence length="196" mass="22185">MTVTRNRNREEQLRADVHAELTEIDAPLTAPGRPSRNDPNGWSYGYSDDIDRTTLDWATAYRMLTDHQPDAPRLSHIYAADALLRERRVEGLATLHQKLAGGPINYRFTRCPYCWGSGEDPTDPTCEDLGCSRSMEVLAHDHLCPVCRGEEFAPEYFGPDQMELMAERLARALVARTPALRPIAAWFSRRSRTGQP</sequence>
<reference evidence="2 3" key="1">
    <citation type="submission" date="2019-05" db="EMBL/GenBank/DDBJ databases">
        <title>Streptomyces sp. NEAU-C151, a novel actinomycete isolated from soil.</title>
        <authorList>
            <person name="Han L."/>
            <person name="Jiang H."/>
        </authorList>
    </citation>
    <scope>NUCLEOTIDE SEQUENCE [LARGE SCALE GENOMIC DNA]</scope>
    <source>
        <strain evidence="2 3">NEAU-C151</strain>
    </source>
</reference>
<dbReference type="AlphaFoldDB" id="A0A5R9G2E5"/>
<organism evidence="2 3">
    <name type="scientific">Streptomyces montanus</name>
    <dbReference type="NCBI Taxonomy" id="2580423"/>
    <lineage>
        <taxon>Bacteria</taxon>
        <taxon>Bacillati</taxon>
        <taxon>Actinomycetota</taxon>
        <taxon>Actinomycetes</taxon>
        <taxon>Kitasatosporales</taxon>
        <taxon>Streptomycetaceae</taxon>
        <taxon>Streptomyces</taxon>
    </lineage>
</organism>
<dbReference type="EMBL" id="VBZC01000012">
    <property type="protein sequence ID" value="TLS45725.1"/>
    <property type="molecule type" value="Genomic_DNA"/>
</dbReference>
<protein>
    <submittedName>
        <fullName evidence="2">Uncharacterized protein</fullName>
    </submittedName>
</protein>
<evidence type="ECO:0000313" key="3">
    <source>
        <dbReference type="Proteomes" id="UP000305906"/>
    </source>
</evidence>
<dbReference type="RefSeq" id="WP_138045316.1">
    <property type="nucleotide sequence ID" value="NZ_VBZC01000012.1"/>
</dbReference>
<proteinExistence type="predicted"/>
<evidence type="ECO:0000313" key="2">
    <source>
        <dbReference type="EMBL" id="TLS45725.1"/>
    </source>
</evidence>
<gene>
    <name evidence="2" type="ORF">FE633_13235</name>
</gene>
<feature type="region of interest" description="Disordered" evidence="1">
    <location>
        <begin position="25"/>
        <end position="44"/>
    </location>
</feature>
<accession>A0A5R9G2E5</accession>
<evidence type="ECO:0000256" key="1">
    <source>
        <dbReference type="SAM" id="MobiDB-lite"/>
    </source>
</evidence>
<keyword evidence="3" id="KW-1185">Reference proteome</keyword>
<dbReference type="Proteomes" id="UP000305906">
    <property type="component" value="Unassembled WGS sequence"/>
</dbReference>
<name>A0A5R9G2E5_9ACTN</name>